<dbReference type="OrthoDB" id="9778478at2"/>
<dbReference type="InterPro" id="IPR042213">
    <property type="entry name" value="NBD_C_sf"/>
</dbReference>
<evidence type="ECO:0000256" key="2">
    <source>
        <dbReference type="ARBA" id="ARBA00022679"/>
    </source>
</evidence>
<dbReference type="GO" id="GO:0005524">
    <property type="term" value="F:ATP binding"/>
    <property type="evidence" value="ECO:0007669"/>
    <property type="project" value="UniProtKB-KW"/>
</dbReference>
<dbReference type="InterPro" id="IPR037051">
    <property type="entry name" value="4-carb_acid_sugar_kinase_N_sf"/>
</dbReference>
<evidence type="ECO:0000256" key="5">
    <source>
        <dbReference type="ARBA" id="ARBA00022840"/>
    </source>
</evidence>
<name>A0A4U0H5V8_9SPHI</name>
<dbReference type="Gene3D" id="3.40.980.20">
    <property type="entry name" value="Four-carbon acid sugar kinase, nucleotide binding domain"/>
    <property type="match status" value="1"/>
</dbReference>
<comment type="similarity">
    <text evidence="1">Belongs to the four-carbon acid sugar kinase family.</text>
</comment>
<reference evidence="9 10" key="1">
    <citation type="submission" date="2019-04" db="EMBL/GenBank/DDBJ databases">
        <title>Sphingobacterium olei sp. nov., isolated from oil-contaminated soil.</title>
        <authorList>
            <person name="Liu B."/>
        </authorList>
    </citation>
    <scope>NUCLEOTIDE SEQUENCE [LARGE SCALE GENOMIC DNA]</scope>
    <source>
        <strain evidence="9 10">Y3L14</strain>
    </source>
</reference>
<keyword evidence="10" id="KW-1185">Reference proteome</keyword>
<evidence type="ECO:0000256" key="1">
    <source>
        <dbReference type="ARBA" id="ARBA00005715"/>
    </source>
</evidence>
<gene>
    <name evidence="9" type="ORF">FAZ19_06690</name>
</gene>
<dbReference type="Pfam" id="PF17042">
    <property type="entry name" value="NBD_C"/>
    <property type="match status" value="1"/>
</dbReference>
<feature type="domain" description="Four-carbon acid sugar kinase N-terminal" evidence="7">
    <location>
        <begin position="8"/>
        <end position="251"/>
    </location>
</feature>
<evidence type="ECO:0000256" key="6">
    <source>
        <dbReference type="ARBA" id="ARBA00023277"/>
    </source>
</evidence>
<dbReference type="AlphaFoldDB" id="A0A4U0H5V8"/>
<keyword evidence="5" id="KW-0067">ATP-binding</keyword>
<keyword evidence="4 9" id="KW-0418">Kinase</keyword>
<organism evidence="9 10">
    <name type="scientific">Sphingobacterium alkalisoli</name>
    <dbReference type="NCBI Taxonomy" id="1874115"/>
    <lineage>
        <taxon>Bacteria</taxon>
        <taxon>Pseudomonadati</taxon>
        <taxon>Bacteroidota</taxon>
        <taxon>Sphingobacteriia</taxon>
        <taxon>Sphingobacteriales</taxon>
        <taxon>Sphingobacteriaceae</taxon>
        <taxon>Sphingobacterium</taxon>
    </lineage>
</organism>
<evidence type="ECO:0000259" key="7">
    <source>
        <dbReference type="Pfam" id="PF07005"/>
    </source>
</evidence>
<dbReference type="InterPro" id="IPR010737">
    <property type="entry name" value="4-carb_acid_sugar_kinase_N"/>
</dbReference>
<dbReference type="Proteomes" id="UP000309872">
    <property type="component" value="Unassembled WGS sequence"/>
</dbReference>
<protein>
    <submittedName>
        <fullName evidence="9">Four-carbon acid sugar kinase family protein</fullName>
    </submittedName>
</protein>
<keyword evidence="6" id="KW-0119">Carbohydrate metabolism</keyword>
<accession>A0A4U0H5V8</accession>
<evidence type="ECO:0000313" key="10">
    <source>
        <dbReference type="Proteomes" id="UP000309872"/>
    </source>
</evidence>
<evidence type="ECO:0000256" key="3">
    <source>
        <dbReference type="ARBA" id="ARBA00022741"/>
    </source>
</evidence>
<dbReference type="Gene3D" id="3.40.50.10840">
    <property type="entry name" value="Putative sugar-binding, N-terminal domain"/>
    <property type="match status" value="1"/>
</dbReference>
<dbReference type="SUPFAM" id="SSF142764">
    <property type="entry name" value="YgbK-like"/>
    <property type="match status" value="1"/>
</dbReference>
<dbReference type="GO" id="GO:0016301">
    <property type="term" value="F:kinase activity"/>
    <property type="evidence" value="ECO:0007669"/>
    <property type="project" value="UniProtKB-KW"/>
</dbReference>
<dbReference type="InterPro" id="IPR031475">
    <property type="entry name" value="NBD_C"/>
</dbReference>
<comment type="caution">
    <text evidence="9">The sequence shown here is derived from an EMBL/GenBank/DDBJ whole genome shotgun (WGS) entry which is preliminary data.</text>
</comment>
<dbReference type="Pfam" id="PF07005">
    <property type="entry name" value="SBD_N"/>
    <property type="match status" value="1"/>
</dbReference>
<keyword evidence="3" id="KW-0547">Nucleotide-binding</keyword>
<evidence type="ECO:0000256" key="4">
    <source>
        <dbReference type="ARBA" id="ARBA00022777"/>
    </source>
</evidence>
<dbReference type="EMBL" id="SUKA01000002">
    <property type="protein sequence ID" value="TJY66604.1"/>
    <property type="molecule type" value="Genomic_DNA"/>
</dbReference>
<proteinExistence type="inferred from homology"/>
<evidence type="ECO:0000259" key="8">
    <source>
        <dbReference type="Pfam" id="PF17042"/>
    </source>
</evidence>
<evidence type="ECO:0000313" key="9">
    <source>
        <dbReference type="EMBL" id="TJY66604.1"/>
    </source>
</evidence>
<feature type="domain" description="Four-carbon acid sugar kinase nucleotide binding" evidence="8">
    <location>
        <begin position="277"/>
        <end position="448"/>
    </location>
</feature>
<dbReference type="RefSeq" id="WP_136819953.1">
    <property type="nucleotide sequence ID" value="NZ_BMJX01000002.1"/>
</dbReference>
<sequence>MKSERLFLGFYGDDFTGSTDALDFLCKAGIRTILFIDTPDEERLKKFKGLQAIGIAGMSRSMSTEKMEEELSKSFGTLQKINPCHVHYKICSTFDSAPHIGSIGKAIDIGIPIFRNKLVPMLVAAPALGRYCSFGNLFARMGIGSTGNIYRLDRHPSMRNHPITPAEESDLRLHLSKQTSTPVALIDVLDLEKGEGHCLEKLNGLEDENKIVLFDTISESHLALVGGLIEKMRDLDKSLFSVGSSGIEMALGNHLLSQKAFLKEQNWPQPESASPILVVSGSCSPVTAEQINYALARRFMEIELDTDLLVSCSDHDALIDQYVRQAINLLNQGVNLIIHTSKGPDDSRNLSSSDLLKSSNNGSARLFGTALGSIVNGILSQIKLKRIVIAGGDTSGFVAKTMGIEALEMLYPFVPGSPICKAYATSGYPADGIEINFKGGQVGTNDYFVKVLM</sequence>
<keyword evidence="2" id="KW-0808">Transferase</keyword>